<organism evidence="1 2">
    <name type="scientific">Streblomastix strix</name>
    <dbReference type="NCBI Taxonomy" id="222440"/>
    <lineage>
        <taxon>Eukaryota</taxon>
        <taxon>Metamonada</taxon>
        <taxon>Preaxostyla</taxon>
        <taxon>Oxymonadida</taxon>
        <taxon>Streblomastigidae</taxon>
        <taxon>Streblomastix</taxon>
    </lineage>
</organism>
<gene>
    <name evidence="1" type="ORF">EZS28_047993</name>
</gene>
<dbReference type="PANTHER" id="PTHR15615">
    <property type="match status" value="1"/>
</dbReference>
<sequence>MLADSRNSRAAAVPRVPSDVQGVEYLLSGARQGCLEGSDGAEGVLENVFVPAFDTGASHKGLVWLMCCDMCMGAYDNAQIIRTYGTSEVLCVLADRSVISVPEQSEACQKLNEQMIQIIRSVNMSETEFLQAAIFMNRIWRFKPEIVSPATLQSVMVDACLLLYKINSDHIHSNYHWAQMLEINAKTLNQIEIVFLSALGFNTFVSTDDFNAIKTAFEQRVASQQQCEILM</sequence>
<proteinExistence type="predicted"/>
<dbReference type="EMBL" id="SNRW01032902">
    <property type="protein sequence ID" value="KAA6356480.1"/>
    <property type="molecule type" value="Genomic_DNA"/>
</dbReference>
<dbReference type="InterPro" id="IPR036915">
    <property type="entry name" value="Cyclin-like_sf"/>
</dbReference>
<evidence type="ECO:0000313" key="2">
    <source>
        <dbReference type="Proteomes" id="UP000324800"/>
    </source>
</evidence>
<evidence type="ECO:0000313" key="1">
    <source>
        <dbReference type="EMBL" id="KAA6356480.1"/>
    </source>
</evidence>
<protein>
    <recommendedName>
        <fullName evidence="3">Cyclin N-terminal domain-containing protein</fullName>
    </recommendedName>
</protein>
<dbReference type="OrthoDB" id="244495at2759"/>
<evidence type="ECO:0008006" key="3">
    <source>
        <dbReference type="Google" id="ProtNLM"/>
    </source>
</evidence>
<reference evidence="1 2" key="1">
    <citation type="submission" date="2019-03" db="EMBL/GenBank/DDBJ databases">
        <title>Single cell metagenomics reveals metabolic interactions within the superorganism composed of flagellate Streblomastix strix and complex community of Bacteroidetes bacteria on its surface.</title>
        <authorList>
            <person name="Treitli S.C."/>
            <person name="Kolisko M."/>
            <person name="Husnik F."/>
            <person name="Keeling P."/>
            <person name="Hampl V."/>
        </authorList>
    </citation>
    <scope>NUCLEOTIDE SEQUENCE [LARGE SCALE GENOMIC DNA]</scope>
    <source>
        <strain evidence="1">ST1C</strain>
    </source>
</reference>
<dbReference type="Gene3D" id="1.10.472.10">
    <property type="entry name" value="Cyclin-like"/>
    <property type="match status" value="1"/>
</dbReference>
<comment type="caution">
    <text evidence="1">The sequence shown here is derived from an EMBL/GenBank/DDBJ whole genome shotgun (WGS) entry which is preliminary data.</text>
</comment>
<dbReference type="GO" id="GO:0019901">
    <property type="term" value="F:protein kinase binding"/>
    <property type="evidence" value="ECO:0007669"/>
    <property type="project" value="InterPro"/>
</dbReference>
<dbReference type="Proteomes" id="UP000324800">
    <property type="component" value="Unassembled WGS sequence"/>
</dbReference>
<dbReference type="CDD" id="cd20557">
    <property type="entry name" value="CYCLIN_ScPCL1-like"/>
    <property type="match status" value="1"/>
</dbReference>
<dbReference type="AlphaFoldDB" id="A0A5J4TFN7"/>
<accession>A0A5J4TFN7</accession>
<dbReference type="SUPFAM" id="SSF47954">
    <property type="entry name" value="Cyclin-like"/>
    <property type="match status" value="1"/>
</dbReference>
<dbReference type="Pfam" id="PF08613">
    <property type="entry name" value="Cyclin"/>
    <property type="match status" value="1"/>
</dbReference>
<name>A0A5J4TFN7_9EUKA</name>
<dbReference type="PANTHER" id="PTHR15615:SF108">
    <property type="entry name" value="PROTEIN CNPPD1"/>
    <property type="match status" value="1"/>
</dbReference>
<dbReference type="InterPro" id="IPR013922">
    <property type="entry name" value="Cyclin_PHO80-like"/>
</dbReference>